<dbReference type="InterPro" id="IPR010730">
    <property type="entry name" value="HET"/>
</dbReference>
<dbReference type="OrthoDB" id="20872at2759"/>
<keyword evidence="3" id="KW-1185">Reference proteome</keyword>
<gene>
    <name evidence="2" type="ORF">BU23DRAFT_577827</name>
</gene>
<reference evidence="2" key="1">
    <citation type="journal article" date="2020" name="Stud. Mycol.">
        <title>101 Dothideomycetes genomes: a test case for predicting lifestyles and emergence of pathogens.</title>
        <authorList>
            <person name="Haridas S."/>
            <person name="Albert R."/>
            <person name="Binder M."/>
            <person name="Bloem J."/>
            <person name="Labutti K."/>
            <person name="Salamov A."/>
            <person name="Andreopoulos B."/>
            <person name="Baker S."/>
            <person name="Barry K."/>
            <person name="Bills G."/>
            <person name="Bluhm B."/>
            <person name="Cannon C."/>
            <person name="Castanera R."/>
            <person name="Culley D."/>
            <person name="Daum C."/>
            <person name="Ezra D."/>
            <person name="Gonzalez J."/>
            <person name="Henrissat B."/>
            <person name="Kuo A."/>
            <person name="Liang C."/>
            <person name="Lipzen A."/>
            <person name="Lutzoni F."/>
            <person name="Magnuson J."/>
            <person name="Mondo S."/>
            <person name="Nolan M."/>
            <person name="Ohm R."/>
            <person name="Pangilinan J."/>
            <person name="Park H.-J."/>
            <person name="Ramirez L."/>
            <person name="Alfaro M."/>
            <person name="Sun H."/>
            <person name="Tritt A."/>
            <person name="Yoshinaga Y."/>
            <person name="Zwiers L.-H."/>
            <person name="Turgeon B."/>
            <person name="Goodwin S."/>
            <person name="Spatafora J."/>
            <person name="Crous P."/>
            <person name="Grigoriev I."/>
        </authorList>
    </citation>
    <scope>NUCLEOTIDE SEQUENCE</scope>
    <source>
        <strain evidence="2">CBS 107.79</strain>
    </source>
</reference>
<dbReference type="PANTHER" id="PTHR10622">
    <property type="entry name" value="HET DOMAIN-CONTAINING PROTEIN"/>
    <property type="match status" value="1"/>
</dbReference>
<dbReference type="Proteomes" id="UP000800036">
    <property type="component" value="Unassembled WGS sequence"/>
</dbReference>
<feature type="domain" description="Heterokaryon incompatibility" evidence="1">
    <location>
        <begin position="12"/>
        <end position="101"/>
    </location>
</feature>
<accession>A0A6A5VMH4</accession>
<evidence type="ECO:0000313" key="3">
    <source>
        <dbReference type="Proteomes" id="UP000800036"/>
    </source>
</evidence>
<sequence>MRCTGKEKIPPYVILSHTWGDEGNTFDDIHELHARNMQGYSKIERCCHQTAEDGFEWAWIDTCCIDKRSSSELSEAINSMYRWYWDANICYAFLSDMDMESFQDPDPLDLWLRPLWFYRGWCLQELLAPPVVEFYNRHWVCIGTKSSVVDEISAITQIDRKYLLDRHTIQGASIATRSSWMSSRNTTRLEDIAYSLLRLVDVNVPLLYGEGSEAFHRLQPELIKKTNDHTIFAWDQHLARRLQRDI</sequence>
<dbReference type="PANTHER" id="PTHR10622:SF10">
    <property type="entry name" value="HET DOMAIN-CONTAINING PROTEIN"/>
    <property type="match status" value="1"/>
</dbReference>
<dbReference type="EMBL" id="ML976662">
    <property type="protein sequence ID" value="KAF1977898.1"/>
    <property type="molecule type" value="Genomic_DNA"/>
</dbReference>
<protein>
    <submittedName>
        <fullName evidence="2">HET-domain-containing protein</fullName>
    </submittedName>
</protein>
<dbReference type="Pfam" id="PF06985">
    <property type="entry name" value="HET"/>
    <property type="match status" value="1"/>
</dbReference>
<evidence type="ECO:0000313" key="2">
    <source>
        <dbReference type="EMBL" id="KAF1977898.1"/>
    </source>
</evidence>
<dbReference type="AlphaFoldDB" id="A0A6A5VMH4"/>
<proteinExistence type="predicted"/>
<evidence type="ECO:0000259" key="1">
    <source>
        <dbReference type="Pfam" id="PF06985"/>
    </source>
</evidence>
<organism evidence="2 3">
    <name type="scientific">Bimuria novae-zelandiae CBS 107.79</name>
    <dbReference type="NCBI Taxonomy" id="1447943"/>
    <lineage>
        <taxon>Eukaryota</taxon>
        <taxon>Fungi</taxon>
        <taxon>Dikarya</taxon>
        <taxon>Ascomycota</taxon>
        <taxon>Pezizomycotina</taxon>
        <taxon>Dothideomycetes</taxon>
        <taxon>Pleosporomycetidae</taxon>
        <taxon>Pleosporales</taxon>
        <taxon>Massarineae</taxon>
        <taxon>Didymosphaeriaceae</taxon>
        <taxon>Bimuria</taxon>
    </lineage>
</organism>
<name>A0A6A5VMH4_9PLEO</name>